<proteinExistence type="predicted"/>
<organism evidence="1">
    <name type="scientific">Rhipicephalus microplus</name>
    <name type="common">Cattle tick</name>
    <name type="synonym">Boophilus microplus</name>
    <dbReference type="NCBI Taxonomy" id="6941"/>
    <lineage>
        <taxon>Eukaryota</taxon>
        <taxon>Metazoa</taxon>
        <taxon>Ecdysozoa</taxon>
        <taxon>Arthropoda</taxon>
        <taxon>Chelicerata</taxon>
        <taxon>Arachnida</taxon>
        <taxon>Acari</taxon>
        <taxon>Parasitiformes</taxon>
        <taxon>Ixodida</taxon>
        <taxon>Ixodoidea</taxon>
        <taxon>Ixodidae</taxon>
        <taxon>Rhipicephalinae</taxon>
        <taxon>Rhipicephalus</taxon>
        <taxon>Boophilus</taxon>
    </lineage>
</organism>
<evidence type="ECO:0008006" key="2">
    <source>
        <dbReference type="Google" id="ProtNLM"/>
    </source>
</evidence>
<protein>
    <recommendedName>
        <fullName evidence="2">Endonuclease-reverse transcriptase</fullName>
    </recommendedName>
</protein>
<sequence>MIRSRIRLDLKKERQKLIRKKPINELALRGKVQEFRVSIQNRYSTLSEETNLSIDTMNDNLTSTITECAVKVGGKVARQDTGKLSQETKNLIKKHQIMKVSSATDKTELAELSKLFNRRKVSDVRRYNIERIEHALKNGGSAEEASKQ</sequence>
<dbReference type="AlphaFoldDB" id="A0A6G5AJ12"/>
<name>A0A6G5AJ12_RHIMP</name>
<evidence type="ECO:0000313" key="1">
    <source>
        <dbReference type="EMBL" id="NIE50047.1"/>
    </source>
</evidence>
<accession>A0A6G5AJ12</accession>
<reference evidence="1" key="1">
    <citation type="submission" date="2020-03" db="EMBL/GenBank/DDBJ databases">
        <title>A transcriptome and proteome of the tick Rhipicephalus microplus shaped by the genetic composition of its hosts and developmental stage.</title>
        <authorList>
            <person name="Garcia G.R."/>
            <person name="Ribeiro J.M.C."/>
            <person name="Maruyama S.R."/>
            <person name="Gardinasse L.G."/>
            <person name="Nelson K."/>
            <person name="Ferreira B.R."/>
            <person name="Andrade T.G."/>
            <person name="Santos I.K.F.M."/>
        </authorList>
    </citation>
    <scope>NUCLEOTIDE SEQUENCE</scope>
    <source>
        <strain evidence="1">NSGR</strain>
        <tissue evidence="1">Salivary glands</tissue>
    </source>
</reference>
<dbReference type="EMBL" id="GIKN01007774">
    <property type="protein sequence ID" value="NIE50047.1"/>
    <property type="molecule type" value="Transcribed_RNA"/>
</dbReference>